<evidence type="ECO:0000313" key="2">
    <source>
        <dbReference type="Proteomes" id="UP000664167"/>
    </source>
</evidence>
<protein>
    <submittedName>
        <fullName evidence="1">Uncharacterized protein</fullName>
    </submittedName>
</protein>
<organism evidence="1 2">
    <name type="scientific">Streptomyces beijiangensis</name>
    <dbReference type="NCBI Taxonomy" id="163361"/>
    <lineage>
        <taxon>Bacteria</taxon>
        <taxon>Bacillati</taxon>
        <taxon>Actinomycetota</taxon>
        <taxon>Actinomycetes</taxon>
        <taxon>Kitasatosporales</taxon>
        <taxon>Streptomycetaceae</taxon>
        <taxon>Streptomyces</taxon>
    </lineage>
</organism>
<comment type="caution">
    <text evidence="1">The sequence shown here is derived from an EMBL/GenBank/DDBJ whole genome shotgun (WGS) entry which is preliminary data.</text>
</comment>
<dbReference type="AlphaFoldDB" id="A0A939JLA9"/>
<sequence length="93" mass="9435">PETEGAAYVPLGAAKRGSATAVLKDVASRFGYQLTANGVSGPSHLVDARPAGVQVVVVREQPAALVGSMPVTVHGPADRSAADAVGSEIMRRL</sequence>
<dbReference type="RefSeq" id="WP_206970180.1">
    <property type="nucleotide sequence ID" value="NZ_JAFLRJ010001593.1"/>
</dbReference>
<keyword evidence="2" id="KW-1185">Reference proteome</keyword>
<feature type="non-terminal residue" evidence="1">
    <location>
        <position position="93"/>
    </location>
</feature>
<dbReference type="EMBL" id="JAFLRJ010001593">
    <property type="protein sequence ID" value="MBO0518388.1"/>
    <property type="molecule type" value="Genomic_DNA"/>
</dbReference>
<name>A0A939JLA9_9ACTN</name>
<gene>
    <name evidence="1" type="ORF">J0695_42815</name>
</gene>
<reference evidence="1" key="1">
    <citation type="submission" date="2021-03" db="EMBL/GenBank/DDBJ databases">
        <title>Streptomyces poriferae sp. nov., a novel marine sponge-derived Actinobacteria species with anti-MRSA activity.</title>
        <authorList>
            <person name="Sandoval-Powers M."/>
            <person name="Kralova S."/>
            <person name="Nguyen G.-S."/>
            <person name="Fawwal D."/>
            <person name="Degnes K."/>
            <person name="Klinkenberg G."/>
            <person name="Sletta H."/>
            <person name="Wentzel A."/>
            <person name="Liles M.R."/>
        </authorList>
    </citation>
    <scope>NUCLEOTIDE SEQUENCE</scope>
    <source>
        <strain evidence="1">DSM 41794</strain>
    </source>
</reference>
<evidence type="ECO:0000313" key="1">
    <source>
        <dbReference type="EMBL" id="MBO0518388.1"/>
    </source>
</evidence>
<proteinExistence type="predicted"/>
<dbReference type="Proteomes" id="UP000664167">
    <property type="component" value="Unassembled WGS sequence"/>
</dbReference>
<accession>A0A939JLA9</accession>
<feature type="non-terminal residue" evidence="1">
    <location>
        <position position="1"/>
    </location>
</feature>